<keyword evidence="1" id="KW-0678">Repressor</keyword>
<keyword evidence="4" id="KW-0804">Transcription</keyword>
<proteinExistence type="predicted"/>
<evidence type="ECO:0000256" key="5">
    <source>
        <dbReference type="PROSITE-ProRule" id="PRU00335"/>
    </source>
</evidence>
<organism evidence="7 8">
    <name type="scientific">Kitasatospora arboriphila</name>
    <dbReference type="NCBI Taxonomy" id="258052"/>
    <lineage>
        <taxon>Bacteria</taxon>
        <taxon>Bacillati</taxon>
        <taxon>Actinomycetota</taxon>
        <taxon>Actinomycetes</taxon>
        <taxon>Kitasatosporales</taxon>
        <taxon>Streptomycetaceae</taxon>
        <taxon>Kitasatospora</taxon>
    </lineage>
</organism>
<keyword evidence="3 5" id="KW-0238">DNA-binding</keyword>
<dbReference type="Pfam" id="PF02909">
    <property type="entry name" value="TetR_C_1"/>
    <property type="match status" value="1"/>
</dbReference>
<dbReference type="InterPro" id="IPR004111">
    <property type="entry name" value="Repressor_TetR_C"/>
</dbReference>
<gene>
    <name evidence="7" type="ORF">GCM10009663_57760</name>
</gene>
<accession>A0ABP4EJS5</accession>
<dbReference type="Gene3D" id="1.10.10.60">
    <property type="entry name" value="Homeodomain-like"/>
    <property type="match status" value="1"/>
</dbReference>
<name>A0ABP4EJS5_9ACTN</name>
<dbReference type="InterPro" id="IPR003012">
    <property type="entry name" value="Tet_transcr_reg_TetR"/>
</dbReference>
<keyword evidence="8" id="KW-1185">Reference proteome</keyword>
<dbReference type="PRINTS" id="PR00400">
    <property type="entry name" value="TETREPRESSOR"/>
</dbReference>
<dbReference type="InterPro" id="IPR001647">
    <property type="entry name" value="HTH_TetR"/>
</dbReference>
<feature type="DNA-binding region" description="H-T-H motif" evidence="5">
    <location>
        <begin position="43"/>
        <end position="62"/>
    </location>
</feature>
<keyword evidence="2" id="KW-0805">Transcription regulation</keyword>
<dbReference type="PROSITE" id="PS50977">
    <property type="entry name" value="HTH_TETR_2"/>
    <property type="match status" value="1"/>
</dbReference>
<evidence type="ECO:0000259" key="6">
    <source>
        <dbReference type="PROSITE" id="PS50977"/>
    </source>
</evidence>
<dbReference type="Pfam" id="PF00440">
    <property type="entry name" value="TetR_N"/>
    <property type="match status" value="1"/>
</dbReference>
<evidence type="ECO:0000256" key="3">
    <source>
        <dbReference type="ARBA" id="ARBA00023125"/>
    </source>
</evidence>
<dbReference type="InterPro" id="IPR009057">
    <property type="entry name" value="Homeodomain-like_sf"/>
</dbReference>
<feature type="domain" description="HTH tetR-type" evidence="6">
    <location>
        <begin position="20"/>
        <end position="80"/>
    </location>
</feature>
<dbReference type="EMBL" id="BAAALD010000073">
    <property type="protein sequence ID" value="GAA1108429.1"/>
    <property type="molecule type" value="Genomic_DNA"/>
</dbReference>
<dbReference type="Proteomes" id="UP001499987">
    <property type="component" value="Unassembled WGS sequence"/>
</dbReference>
<dbReference type="RefSeq" id="WP_344626633.1">
    <property type="nucleotide sequence ID" value="NZ_BAAALD010000073.1"/>
</dbReference>
<evidence type="ECO:0000313" key="7">
    <source>
        <dbReference type="EMBL" id="GAA1108429.1"/>
    </source>
</evidence>
<dbReference type="InterPro" id="IPR050109">
    <property type="entry name" value="HTH-type_TetR-like_transc_reg"/>
</dbReference>
<evidence type="ECO:0000256" key="4">
    <source>
        <dbReference type="ARBA" id="ARBA00023163"/>
    </source>
</evidence>
<dbReference type="InterPro" id="IPR036271">
    <property type="entry name" value="Tet_transcr_reg_TetR-rel_C_sf"/>
</dbReference>
<evidence type="ECO:0000256" key="2">
    <source>
        <dbReference type="ARBA" id="ARBA00023015"/>
    </source>
</evidence>
<evidence type="ECO:0000313" key="8">
    <source>
        <dbReference type="Proteomes" id="UP001499987"/>
    </source>
</evidence>
<dbReference type="SUPFAM" id="SSF46689">
    <property type="entry name" value="Homeodomain-like"/>
    <property type="match status" value="1"/>
</dbReference>
<protein>
    <submittedName>
        <fullName evidence="7">TetR/AcrR family transcriptional regulator</fullName>
    </submittedName>
</protein>
<dbReference type="PANTHER" id="PTHR30055:SF151">
    <property type="entry name" value="TRANSCRIPTIONAL REGULATORY PROTEIN"/>
    <property type="match status" value="1"/>
</dbReference>
<comment type="caution">
    <text evidence="7">The sequence shown here is derived from an EMBL/GenBank/DDBJ whole genome shotgun (WGS) entry which is preliminary data.</text>
</comment>
<dbReference type="PANTHER" id="PTHR30055">
    <property type="entry name" value="HTH-TYPE TRANSCRIPTIONAL REGULATOR RUTR"/>
    <property type="match status" value="1"/>
</dbReference>
<sequence length="228" mass="25087">MRHSAGRTGPAAEVEDVAAKLERARVVDTALRLLDETGLEGLTLRRIATELDVKAPALYWHFANKQALLDEMATEMLRRMAAAEPPGPDADWRDWLLLTCRTLRRALLGHRDGAKVFSGTRLTDTGHAGRFEEQLRAFVRGGFTVDDAVEAYFTAYSFTVGFVIEEQAVHPLPGERAPGYDLEERARAMGAEHPLAAASGTGLFEDFERRFERGLAVVVAGIEAVLLP</sequence>
<dbReference type="PRINTS" id="PR00455">
    <property type="entry name" value="HTHTETR"/>
</dbReference>
<evidence type="ECO:0000256" key="1">
    <source>
        <dbReference type="ARBA" id="ARBA00022491"/>
    </source>
</evidence>
<dbReference type="Gene3D" id="1.10.357.10">
    <property type="entry name" value="Tetracycline Repressor, domain 2"/>
    <property type="match status" value="1"/>
</dbReference>
<reference evidence="8" key="1">
    <citation type="journal article" date="2019" name="Int. J. Syst. Evol. Microbiol.">
        <title>The Global Catalogue of Microorganisms (GCM) 10K type strain sequencing project: providing services to taxonomists for standard genome sequencing and annotation.</title>
        <authorList>
            <consortium name="The Broad Institute Genomics Platform"/>
            <consortium name="The Broad Institute Genome Sequencing Center for Infectious Disease"/>
            <person name="Wu L."/>
            <person name="Ma J."/>
        </authorList>
    </citation>
    <scope>NUCLEOTIDE SEQUENCE [LARGE SCALE GENOMIC DNA]</scope>
    <source>
        <strain evidence="8">JCM 13002</strain>
    </source>
</reference>
<dbReference type="SUPFAM" id="SSF48498">
    <property type="entry name" value="Tetracyclin repressor-like, C-terminal domain"/>
    <property type="match status" value="1"/>
</dbReference>